<sequence>MYFRFGWWTVLIGRIGTGAVGAKSNLEEEGKAAEGKQPRLVSWVKIDGHQRPWAASRLEQGIAPPRRPRSGGATAAPQIPTLRRRRSSGRTIIRTCRRYPCEAVPHYFVIVPLGVFRGIPD</sequence>
<keyword evidence="2" id="KW-0732">Signal</keyword>
<gene>
    <name evidence="3" type="ORF">QLX08_000249</name>
</gene>
<protein>
    <recommendedName>
        <fullName evidence="5">Secreted protein</fullName>
    </recommendedName>
</protein>
<reference evidence="3 4" key="1">
    <citation type="submission" date="2024-05" db="EMBL/GenBank/DDBJ databases">
        <title>The nuclear and mitochondrial genome assemblies of Tetragonisca angustula (Apidae: Meliponini), a tiny yet remarkable pollinator in the Neotropics.</title>
        <authorList>
            <person name="Ferrari R."/>
            <person name="Ricardo P.C."/>
            <person name="Dias F.C."/>
            <person name="Araujo N.S."/>
            <person name="Soares D.O."/>
            <person name="Zhou Q.-S."/>
            <person name="Zhu C.-D."/>
            <person name="Coutinho L."/>
            <person name="Airas M.C."/>
            <person name="Batista T.M."/>
        </authorList>
    </citation>
    <scope>NUCLEOTIDE SEQUENCE [LARGE SCALE GENOMIC DNA]</scope>
    <source>
        <strain evidence="3">ASF017062</strain>
        <tissue evidence="3">Abdomen</tissue>
    </source>
</reference>
<dbReference type="EMBL" id="JAWNGG020000003">
    <property type="protein sequence ID" value="KAK9310508.1"/>
    <property type="molecule type" value="Genomic_DNA"/>
</dbReference>
<evidence type="ECO:0000256" key="1">
    <source>
        <dbReference type="SAM" id="MobiDB-lite"/>
    </source>
</evidence>
<keyword evidence="4" id="KW-1185">Reference proteome</keyword>
<accession>A0AAW1AM86</accession>
<evidence type="ECO:0000313" key="4">
    <source>
        <dbReference type="Proteomes" id="UP001432146"/>
    </source>
</evidence>
<proteinExistence type="predicted"/>
<organism evidence="3 4">
    <name type="scientific">Tetragonisca angustula</name>
    <dbReference type="NCBI Taxonomy" id="166442"/>
    <lineage>
        <taxon>Eukaryota</taxon>
        <taxon>Metazoa</taxon>
        <taxon>Ecdysozoa</taxon>
        <taxon>Arthropoda</taxon>
        <taxon>Hexapoda</taxon>
        <taxon>Insecta</taxon>
        <taxon>Pterygota</taxon>
        <taxon>Neoptera</taxon>
        <taxon>Endopterygota</taxon>
        <taxon>Hymenoptera</taxon>
        <taxon>Apocrita</taxon>
        <taxon>Aculeata</taxon>
        <taxon>Apoidea</taxon>
        <taxon>Anthophila</taxon>
        <taxon>Apidae</taxon>
        <taxon>Tetragonisca</taxon>
    </lineage>
</organism>
<feature type="chain" id="PRO_5043889470" description="Secreted protein" evidence="2">
    <location>
        <begin position="23"/>
        <end position="121"/>
    </location>
</feature>
<feature type="signal peptide" evidence="2">
    <location>
        <begin position="1"/>
        <end position="22"/>
    </location>
</feature>
<dbReference type="AlphaFoldDB" id="A0AAW1AM86"/>
<dbReference type="Proteomes" id="UP001432146">
    <property type="component" value="Unassembled WGS sequence"/>
</dbReference>
<evidence type="ECO:0008006" key="5">
    <source>
        <dbReference type="Google" id="ProtNLM"/>
    </source>
</evidence>
<name>A0AAW1AM86_9HYME</name>
<feature type="region of interest" description="Disordered" evidence="1">
    <location>
        <begin position="60"/>
        <end position="86"/>
    </location>
</feature>
<evidence type="ECO:0000313" key="3">
    <source>
        <dbReference type="EMBL" id="KAK9310508.1"/>
    </source>
</evidence>
<comment type="caution">
    <text evidence="3">The sequence shown here is derived from an EMBL/GenBank/DDBJ whole genome shotgun (WGS) entry which is preliminary data.</text>
</comment>
<evidence type="ECO:0000256" key="2">
    <source>
        <dbReference type="SAM" id="SignalP"/>
    </source>
</evidence>